<evidence type="ECO:0000256" key="9">
    <source>
        <dbReference type="SAM" id="Phobius"/>
    </source>
</evidence>
<dbReference type="PRINTS" id="PR01535">
    <property type="entry name" value="VOMERONASL2R"/>
</dbReference>
<protein>
    <submittedName>
        <fullName evidence="11">Vomeronasal type-2 receptor 26-like</fullName>
    </submittedName>
</protein>
<dbReference type="PRINTS" id="PR00248">
    <property type="entry name" value="GPCRMGR"/>
</dbReference>
<reference evidence="11" key="1">
    <citation type="submission" date="2022-03" db="EMBL/GenBank/DDBJ databases">
        <authorList>
            <person name="Alioto T."/>
            <person name="Alioto T."/>
            <person name="Gomez Garrido J."/>
        </authorList>
    </citation>
    <scope>NUCLEOTIDE SEQUENCE</scope>
</reference>
<keyword evidence="7" id="KW-0325">Glycoprotein</keyword>
<dbReference type="GO" id="GO:0005886">
    <property type="term" value="C:plasma membrane"/>
    <property type="evidence" value="ECO:0007669"/>
    <property type="project" value="UniProtKB-SubCell"/>
</dbReference>
<dbReference type="Pfam" id="PF00003">
    <property type="entry name" value="7tm_3"/>
    <property type="match status" value="1"/>
</dbReference>
<dbReference type="InterPro" id="IPR004073">
    <property type="entry name" value="GPCR_3_vmron_rcpt_2"/>
</dbReference>
<keyword evidence="12" id="KW-1185">Reference proteome</keyword>
<evidence type="ECO:0000259" key="10">
    <source>
        <dbReference type="PROSITE" id="PS50259"/>
    </source>
</evidence>
<evidence type="ECO:0000256" key="7">
    <source>
        <dbReference type="ARBA" id="ARBA00023180"/>
    </source>
</evidence>
<gene>
    <name evidence="11" type="ORF">PECUL_23A035604</name>
</gene>
<evidence type="ECO:0000313" key="12">
    <source>
        <dbReference type="Proteomes" id="UP001295444"/>
    </source>
</evidence>
<dbReference type="EMBL" id="OW240917">
    <property type="protein sequence ID" value="CAH2299346.1"/>
    <property type="molecule type" value="Genomic_DNA"/>
</dbReference>
<evidence type="ECO:0000256" key="8">
    <source>
        <dbReference type="ARBA" id="ARBA00023224"/>
    </source>
</evidence>
<dbReference type="InterPro" id="IPR017979">
    <property type="entry name" value="GPCR_3_CS"/>
</dbReference>
<sequence>TLSPPFLELDMHSYQDRIVIQCNEGSVIAFYSVVGYMGLLAVISFFIAFLARTLPDSFNEAKYITFSML</sequence>
<organism evidence="11 12">
    <name type="scientific">Pelobates cultripes</name>
    <name type="common">Western spadefoot toad</name>
    <dbReference type="NCBI Taxonomy" id="61616"/>
    <lineage>
        <taxon>Eukaryota</taxon>
        <taxon>Metazoa</taxon>
        <taxon>Chordata</taxon>
        <taxon>Craniata</taxon>
        <taxon>Vertebrata</taxon>
        <taxon>Euteleostomi</taxon>
        <taxon>Amphibia</taxon>
        <taxon>Batrachia</taxon>
        <taxon>Anura</taxon>
        <taxon>Pelobatoidea</taxon>
        <taxon>Pelobatidae</taxon>
        <taxon>Pelobates</taxon>
    </lineage>
</organism>
<dbReference type="GO" id="GO:0004930">
    <property type="term" value="F:G protein-coupled receptor activity"/>
    <property type="evidence" value="ECO:0007669"/>
    <property type="project" value="UniProtKB-KW"/>
</dbReference>
<feature type="non-terminal residue" evidence="11">
    <location>
        <position position="69"/>
    </location>
</feature>
<evidence type="ECO:0000256" key="1">
    <source>
        <dbReference type="ARBA" id="ARBA00004651"/>
    </source>
</evidence>
<dbReference type="PROSITE" id="PS00981">
    <property type="entry name" value="G_PROTEIN_RECEP_F3_3"/>
    <property type="match status" value="1"/>
</dbReference>
<keyword evidence="6 9" id="KW-0472">Membrane</keyword>
<dbReference type="InterPro" id="IPR017978">
    <property type="entry name" value="GPCR_3_C"/>
</dbReference>
<accession>A0AAD1SEB0</accession>
<comment type="subcellular location">
    <subcellularLocation>
        <location evidence="1">Cell membrane</location>
        <topology evidence="1">Multi-pass membrane protein</topology>
    </subcellularLocation>
</comment>
<evidence type="ECO:0000256" key="6">
    <source>
        <dbReference type="ARBA" id="ARBA00023136"/>
    </source>
</evidence>
<feature type="domain" description="G-protein coupled receptors family 3 profile" evidence="10">
    <location>
        <begin position="1"/>
        <end position="69"/>
    </location>
</feature>
<evidence type="ECO:0000256" key="2">
    <source>
        <dbReference type="ARBA" id="ARBA00022475"/>
    </source>
</evidence>
<dbReference type="PANTHER" id="PTHR24061">
    <property type="entry name" value="CALCIUM-SENSING RECEPTOR-RELATED"/>
    <property type="match status" value="1"/>
</dbReference>
<dbReference type="AlphaFoldDB" id="A0AAD1SEB0"/>
<evidence type="ECO:0000256" key="5">
    <source>
        <dbReference type="ARBA" id="ARBA00023040"/>
    </source>
</evidence>
<keyword evidence="8" id="KW-0807">Transducer</keyword>
<evidence type="ECO:0000256" key="3">
    <source>
        <dbReference type="ARBA" id="ARBA00022692"/>
    </source>
</evidence>
<keyword evidence="2" id="KW-1003">Cell membrane</keyword>
<evidence type="ECO:0000313" key="11">
    <source>
        <dbReference type="EMBL" id="CAH2299346.1"/>
    </source>
</evidence>
<proteinExistence type="predicted"/>
<keyword evidence="11" id="KW-0675">Receptor</keyword>
<dbReference type="InterPro" id="IPR000337">
    <property type="entry name" value="GPCR_3"/>
</dbReference>
<feature type="transmembrane region" description="Helical" evidence="9">
    <location>
        <begin position="28"/>
        <end position="51"/>
    </location>
</feature>
<keyword evidence="3 9" id="KW-0812">Transmembrane</keyword>
<keyword evidence="5" id="KW-0297">G-protein coupled receptor</keyword>
<dbReference type="PROSITE" id="PS50259">
    <property type="entry name" value="G_PROTEIN_RECEP_F3_4"/>
    <property type="match status" value="1"/>
</dbReference>
<dbReference type="PANTHER" id="PTHR24061:SF599">
    <property type="entry name" value="G-PROTEIN COUPLED RECEPTORS FAMILY 3 PROFILE DOMAIN-CONTAINING PROTEIN"/>
    <property type="match status" value="1"/>
</dbReference>
<dbReference type="InterPro" id="IPR000068">
    <property type="entry name" value="GPCR_3_Ca_sens_rcpt-rel"/>
</dbReference>
<name>A0AAD1SEB0_PELCU</name>
<feature type="non-terminal residue" evidence="11">
    <location>
        <position position="1"/>
    </location>
</feature>
<keyword evidence="4 9" id="KW-1133">Transmembrane helix</keyword>
<evidence type="ECO:0000256" key="4">
    <source>
        <dbReference type="ARBA" id="ARBA00022989"/>
    </source>
</evidence>
<dbReference type="Proteomes" id="UP001295444">
    <property type="component" value="Chromosome 06"/>
</dbReference>